<keyword evidence="4" id="KW-1185">Reference proteome</keyword>
<keyword evidence="2" id="KW-1133">Transmembrane helix</keyword>
<accession>A0ABW2ZSX9</accession>
<feature type="transmembrane region" description="Helical" evidence="2">
    <location>
        <begin position="39"/>
        <end position="62"/>
    </location>
</feature>
<keyword evidence="2" id="KW-0472">Membrane</keyword>
<feature type="compositionally biased region" description="Low complexity" evidence="1">
    <location>
        <begin position="91"/>
        <end position="107"/>
    </location>
</feature>
<evidence type="ECO:0000313" key="3">
    <source>
        <dbReference type="EMBL" id="MFD0781558.1"/>
    </source>
</evidence>
<sequence length="107" mass="11126">MVSAGKDRGAREARERARLYQARQSFQDGLRRRRIRDNVIAGVGGGVVLVALVVAQTLYFTAGPGAPAPEPTSTPSPSVSEPVPTTPTTPEPTATEPASTPSPSATD</sequence>
<keyword evidence="2" id="KW-0812">Transmembrane</keyword>
<protein>
    <submittedName>
        <fullName evidence="3">Dioxygenase</fullName>
    </submittedName>
</protein>
<keyword evidence="3" id="KW-0560">Oxidoreductase</keyword>
<gene>
    <name evidence="3" type="ORF">ACFQZV_09675</name>
</gene>
<organism evidence="3 4">
    <name type="scientific">Microbacterium koreense</name>
    <dbReference type="NCBI Taxonomy" id="323761"/>
    <lineage>
        <taxon>Bacteria</taxon>
        <taxon>Bacillati</taxon>
        <taxon>Actinomycetota</taxon>
        <taxon>Actinomycetes</taxon>
        <taxon>Micrococcales</taxon>
        <taxon>Microbacteriaceae</taxon>
        <taxon>Microbacterium</taxon>
    </lineage>
</organism>
<feature type="region of interest" description="Disordered" evidence="1">
    <location>
        <begin position="61"/>
        <end position="107"/>
    </location>
</feature>
<dbReference type="Proteomes" id="UP001597042">
    <property type="component" value="Unassembled WGS sequence"/>
</dbReference>
<comment type="caution">
    <text evidence="3">The sequence shown here is derived from an EMBL/GenBank/DDBJ whole genome shotgun (WGS) entry which is preliminary data.</text>
</comment>
<name>A0ABW2ZSX9_9MICO</name>
<evidence type="ECO:0000256" key="2">
    <source>
        <dbReference type="SAM" id="Phobius"/>
    </source>
</evidence>
<dbReference type="GO" id="GO:0051213">
    <property type="term" value="F:dioxygenase activity"/>
    <property type="evidence" value="ECO:0007669"/>
    <property type="project" value="UniProtKB-KW"/>
</dbReference>
<dbReference type="RefSeq" id="WP_378752023.1">
    <property type="nucleotide sequence ID" value="NZ_JBHSSV010000007.1"/>
</dbReference>
<dbReference type="EMBL" id="JBHTIM010000001">
    <property type="protein sequence ID" value="MFD0781558.1"/>
    <property type="molecule type" value="Genomic_DNA"/>
</dbReference>
<evidence type="ECO:0000313" key="4">
    <source>
        <dbReference type="Proteomes" id="UP001597042"/>
    </source>
</evidence>
<evidence type="ECO:0000256" key="1">
    <source>
        <dbReference type="SAM" id="MobiDB-lite"/>
    </source>
</evidence>
<keyword evidence="3" id="KW-0223">Dioxygenase</keyword>
<reference evidence="4" key="1">
    <citation type="journal article" date="2019" name="Int. J. Syst. Evol. Microbiol.">
        <title>The Global Catalogue of Microorganisms (GCM) 10K type strain sequencing project: providing services to taxonomists for standard genome sequencing and annotation.</title>
        <authorList>
            <consortium name="The Broad Institute Genomics Platform"/>
            <consortium name="The Broad Institute Genome Sequencing Center for Infectious Disease"/>
            <person name="Wu L."/>
            <person name="Ma J."/>
        </authorList>
    </citation>
    <scope>NUCLEOTIDE SEQUENCE [LARGE SCALE GENOMIC DNA]</scope>
    <source>
        <strain evidence="4">CCUG 50754</strain>
    </source>
</reference>
<proteinExistence type="predicted"/>